<evidence type="ECO:0008006" key="5">
    <source>
        <dbReference type="Google" id="ProtNLM"/>
    </source>
</evidence>
<dbReference type="SUPFAM" id="SSF100910">
    <property type="entry name" value="Chemosensory protein Csp2"/>
    <property type="match status" value="1"/>
</dbReference>
<dbReference type="KEGG" id="btab:109040996"/>
<gene>
    <name evidence="3" type="ORF">BEMITA_LOCUS10319</name>
</gene>
<keyword evidence="4" id="KW-1185">Reference proteome</keyword>
<sequence>MMKYCALSAVLACVFVVALGRAQENQKQVQVPVNEMLNNTRMREAYFKCMSDKGPCTPDAAELKKVLPEAMTKKCAACTDTQKKILSKILDYMMEKDKATYKEIQEKYDPKNEYTKMREEEIKKEKAEEKKKPAEKDAPKKS</sequence>
<dbReference type="InterPro" id="IPR036682">
    <property type="entry name" value="OS_D_A10/PebIII_sf"/>
</dbReference>
<evidence type="ECO:0000256" key="1">
    <source>
        <dbReference type="SAM" id="MobiDB-lite"/>
    </source>
</evidence>
<dbReference type="Gene3D" id="1.10.2080.10">
    <property type="entry name" value="Insect odorant-binding protein A10/Ejaculatory bulb-specific protein 3"/>
    <property type="match status" value="1"/>
</dbReference>
<feature type="chain" id="PRO_5040480071" description="Chemosensory protein" evidence="2">
    <location>
        <begin position="23"/>
        <end position="142"/>
    </location>
</feature>
<dbReference type="AlphaFoldDB" id="A0A9P0F4K1"/>
<evidence type="ECO:0000313" key="4">
    <source>
        <dbReference type="Proteomes" id="UP001152759"/>
    </source>
</evidence>
<evidence type="ECO:0000256" key="2">
    <source>
        <dbReference type="SAM" id="SignalP"/>
    </source>
</evidence>
<dbReference type="PANTHER" id="PTHR11257:SF12">
    <property type="entry name" value="EJACULATORY BULB-SPECIFIC PROTEIN 3-RELATED"/>
    <property type="match status" value="1"/>
</dbReference>
<dbReference type="Proteomes" id="UP001152759">
    <property type="component" value="Chromosome 6"/>
</dbReference>
<reference evidence="3" key="1">
    <citation type="submission" date="2021-12" db="EMBL/GenBank/DDBJ databases">
        <authorList>
            <person name="King R."/>
        </authorList>
    </citation>
    <scope>NUCLEOTIDE SEQUENCE</scope>
</reference>
<dbReference type="EMBL" id="OU963867">
    <property type="protein sequence ID" value="CAH0391726.1"/>
    <property type="molecule type" value="Genomic_DNA"/>
</dbReference>
<accession>A0A9P0F4K1</accession>
<name>A0A9P0F4K1_BEMTA</name>
<dbReference type="PANTHER" id="PTHR11257">
    <property type="entry name" value="CHEMOSENSORY PROTEIN-RELATED"/>
    <property type="match status" value="1"/>
</dbReference>
<feature type="signal peptide" evidence="2">
    <location>
        <begin position="1"/>
        <end position="22"/>
    </location>
</feature>
<feature type="region of interest" description="Disordered" evidence="1">
    <location>
        <begin position="109"/>
        <end position="142"/>
    </location>
</feature>
<proteinExistence type="predicted"/>
<keyword evidence="2" id="KW-0732">Signal</keyword>
<protein>
    <recommendedName>
        <fullName evidence="5">Chemosensory protein</fullName>
    </recommendedName>
</protein>
<organism evidence="3 4">
    <name type="scientific">Bemisia tabaci</name>
    <name type="common">Sweetpotato whitefly</name>
    <name type="synonym">Aleurodes tabaci</name>
    <dbReference type="NCBI Taxonomy" id="7038"/>
    <lineage>
        <taxon>Eukaryota</taxon>
        <taxon>Metazoa</taxon>
        <taxon>Ecdysozoa</taxon>
        <taxon>Arthropoda</taxon>
        <taxon>Hexapoda</taxon>
        <taxon>Insecta</taxon>
        <taxon>Pterygota</taxon>
        <taxon>Neoptera</taxon>
        <taxon>Paraneoptera</taxon>
        <taxon>Hemiptera</taxon>
        <taxon>Sternorrhyncha</taxon>
        <taxon>Aleyrodoidea</taxon>
        <taxon>Aleyrodidae</taxon>
        <taxon>Aleyrodinae</taxon>
        <taxon>Bemisia</taxon>
    </lineage>
</organism>
<evidence type="ECO:0000313" key="3">
    <source>
        <dbReference type="EMBL" id="CAH0391726.1"/>
    </source>
</evidence>
<dbReference type="InterPro" id="IPR005055">
    <property type="entry name" value="A10/PebIII"/>
</dbReference>
<dbReference type="Pfam" id="PF03392">
    <property type="entry name" value="OS-D"/>
    <property type="match status" value="1"/>
</dbReference>